<protein>
    <submittedName>
        <fullName evidence="1">Uncharacterized protein</fullName>
    </submittedName>
</protein>
<comment type="caution">
    <text evidence="1">The sequence shown here is derived from an EMBL/GenBank/DDBJ whole genome shotgun (WGS) entry which is preliminary data.</text>
</comment>
<sequence length="564" mass="65133">MEFVKHSEAKQEHFGTEVFHNATENRRSANYKPSIWKYNFLQSLTSKYDNEEYGLRLEQQIQGVKGLFVEEKRDLAKLELVDSIQKLGLASHFQREIKEVLDNILTTQSSNSSVKEIIYLSSLCFKLLRQHGYKVSTDKLSNFLVENGKVLKNTSEGSVKDILEILECSHLAVEGENVLENAKTLALSSLNCASERMCGDLLEEVVHSVELPSHWRVQWFDIKWYINHYQKQHRMDATLLNLAKLNFNIVQAKHQDEVKELSRWWKNLGLKEHLNFARDRLVECFMCAVGVASEPKYRSFRKWLTKAINLVLVIDDVYDIYATFEELKQFTIAVEKWDAKEVQQLPEYMRICFQALNDITNETASEIEREKNLDLVLPHLKKVWMDFCKSLYVEAKWYKESYTPSLQEYQSNAWISSSGPIILILALFAIMHEVTEGVGEFLKKNHDLIYNVSLVIRLCNDLGTGVAERERGDAASSIPCYMKEMVVSEEEARNHIKCMIRNAWKKINEECFTKVGSSQQFVSLAANAARVAHTLYQNGDGFGIQDRDIKQQILSLVVEPFLDV</sequence>
<evidence type="ECO:0000313" key="1">
    <source>
        <dbReference type="EMBL" id="KAI4331803.1"/>
    </source>
</evidence>
<reference evidence="1 2" key="1">
    <citation type="journal article" date="2022" name="DNA Res.">
        <title>Chromosomal-level genome assembly of the orchid tree Bauhinia variegata (Leguminosae; Cercidoideae) supports the allotetraploid origin hypothesis of Bauhinia.</title>
        <authorList>
            <person name="Zhong Y."/>
            <person name="Chen Y."/>
            <person name="Zheng D."/>
            <person name="Pang J."/>
            <person name="Liu Y."/>
            <person name="Luo S."/>
            <person name="Meng S."/>
            <person name="Qian L."/>
            <person name="Wei D."/>
            <person name="Dai S."/>
            <person name="Zhou R."/>
        </authorList>
    </citation>
    <scope>NUCLEOTIDE SEQUENCE [LARGE SCALE GENOMIC DNA]</scope>
    <source>
        <strain evidence="1">BV-YZ2020</strain>
    </source>
</reference>
<proteinExistence type="predicted"/>
<dbReference type="Proteomes" id="UP000828941">
    <property type="component" value="Chromosome 7"/>
</dbReference>
<name>A0ACB9N6W2_BAUVA</name>
<organism evidence="1 2">
    <name type="scientific">Bauhinia variegata</name>
    <name type="common">Purple orchid tree</name>
    <name type="synonym">Phanera variegata</name>
    <dbReference type="NCBI Taxonomy" id="167791"/>
    <lineage>
        <taxon>Eukaryota</taxon>
        <taxon>Viridiplantae</taxon>
        <taxon>Streptophyta</taxon>
        <taxon>Embryophyta</taxon>
        <taxon>Tracheophyta</taxon>
        <taxon>Spermatophyta</taxon>
        <taxon>Magnoliopsida</taxon>
        <taxon>eudicotyledons</taxon>
        <taxon>Gunneridae</taxon>
        <taxon>Pentapetalae</taxon>
        <taxon>rosids</taxon>
        <taxon>fabids</taxon>
        <taxon>Fabales</taxon>
        <taxon>Fabaceae</taxon>
        <taxon>Cercidoideae</taxon>
        <taxon>Cercideae</taxon>
        <taxon>Bauhiniinae</taxon>
        <taxon>Bauhinia</taxon>
    </lineage>
</organism>
<gene>
    <name evidence="1" type="ORF">L6164_016758</name>
</gene>
<accession>A0ACB9N6W2</accession>
<dbReference type="EMBL" id="CM039432">
    <property type="protein sequence ID" value="KAI4331803.1"/>
    <property type="molecule type" value="Genomic_DNA"/>
</dbReference>
<evidence type="ECO:0000313" key="2">
    <source>
        <dbReference type="Proteomes" id="UP000828941"/>
    </source>
</evidence>
<keyword evidence="2" id="KW-1185">Reference proteome</keyword>